<dbReference type="SMART" id="SM00318">
    <property type="entry name" value="SNc"/>
    <property type="match status" value="1"/>
</dbReference>
<proteinExistence type="predicted"/>
<feature type="chain" id="PRO_5026080907" description="TNase-like domain-containing protein" evidence="2">
    <location>
        <begin position="19"/>
        <end position="228"/>
    </location>
</feature>
<dbReference type="InterPro" id="IPR035437">
    <property type="entry name" value="SNase_OB-fold_sf"/>
</dbReference>
<accession>A0A6I4SRR7</accession>
<comment type="caution">
    <text evidence="4">The sequence shown here is derived from an EMBL/GenBank/DDBJ whole genome shotgun (WGS) entry which is preliminary data.</text>
</comment>
<dbReference type="SMART" id="SM00894">
    <property type="entry name" value="Excalibur"/>
    <property type="match status" value="1"/>
</dbReference>
<gene>
    <name evidence="4" type="ORF">GRI89_03275</name>
</gene>
<sequence length="228" mass="25082">MVQLFGSVLVLLAAPVSAQILYGPSRAIDGDTLVIGDTHVRLHGIDAVESNQLCTRDEGPWECGKEAASFLADRVNGSTVQCQTRDRDVYGRDVSTCRVNGRDLSLWMVEAGYAVALRDFSETYVEAEERARVNRIGIWASQFQIPAEYRAEHPQSLLPHPKRSFEQPASNIPRVVRQEATQSFDAYYPNCAAARAAGAAPIRRGEPGYRPQLDADGDGIACEPYRGQ</sequence>
<reference evidence="4 5" key="1">
    <citation type="submission" date="2019-12" db="EMBL/GenBank/DDBJ databases">
        <title>Genomic-based taxomic classification of the family Erythrobacteraceae.</title>
        <authorList>
            <person name="Xu L."/>
        </authorList>
    </citation>
    <scope>NUCLEOTIDE SEQUENCE [LARGE SCALE GENOMIC DNA]</scope>
    <source>
        <strain evidence="4 5">MCCC 1K01500</strain>
    </source>
</reference>
<evidence type="ECO:0000256" key="2">
    <source>
        <dbReference type="SAM" id="SignalP"/>
    </source>
</evidence>
<dbReference type="EMBL" id="WTYM01000028">
    <property type="protein sequence ID" value="MXO58563.1"/>
    <property type="molecule type" value="Genomic_DNA"/>
</dbReference>
<keyword evidence="5" id="KW-1185">Reference proteome</keyword>
<dbReference type="InterPro" id="IPR016071">
    <property type="entry name" value="Staphylococal_nuclease_OB-fold"/>
</dbReference>
<evidence type="ECO:0000313" key="4">
    <source>
        <dbReference type="EMBL" id="MXO58563.1"/>
    </source>
</evidence>
<organism evidence="4 5">
    <name type="scientific">Croceibacterium salegens</name>
    <dbReference type="NCBI Taxonomy" id="1737568"/>
    <lineage>
        <taxon>Bacteria</taxon>
        <taxon>Pseudomonadati</taxon>
        <taxon>Pseudomonadota</taxon>
        <taxon>Alphaproteobacteria</taxon>
        <taxon>Sphingomonadales</taxon>
        <taxon>Erythrobacteraceae</taxon>
        <taxon>Croceibacterium</taxon>
    </lineage>
</organism>
<protein>
    <recommendedName>
        <fullName evidence="3">TNase-like domain-containing protein</fullName>
    </recommendedName>
</protein>
<dbReference type="OrthoDB" id="9805504at2"/>
<evidence type="ECO:0000259" key="3">
    <source>
        <dbReference type="PROSITE" id="PS50830"/>
    </source>
</evidence>
<dbReference type="Proteomes" id="UP000433652">
    <property type="component" value="Unassembled WGS sequence"/>
</dbReference>
<dbReference type="PANTHER" id="PTHR12302">
    <property type="entry name" value="EBNA2 BINDING PROTEIN P100"/>
    <property type="match status" value="1"/>
</dbReference>
<dbReference type="InterPro" id="IPR008613">
    <property type="entry name" value="Excalibur_Ca-bd_domain"/>
</dbReference>
<keyword evidence="2" id="KW-0732">Signal</keyword>
<feature type="region of interest" description="Disordered" evidence="1">
    <location>
        <begin position="203"/>
        <end position="228"/>
    </location>
</feature>
<feature type="domain" description="TNase-like" evidence="3">
    <location>
        <begin position="26"/>
        <end position="141"/>
    </location>
</feature>
<dbReference type="Gene3D" id="2.40.50.90">
    <property type="match status" value="1"/>
</dbReference>
<dbReference type="SUPFAM" id="SSF50199">
    <property type="entry name" value="Staphylococcal nuclease"/>
    <property type="match status" value="1"/>
</dbReference>
<dbReference type="PANTHER" id="PTHR12302:SF26">
    <property type="entry name" value="BLR1266 PROTEIN"/>
    <property type="match status" value="1"/>
</dbReference>
<name>A0A6I4SRR7_9SPHN</name>
<dbReference type="Pfam" id="PF00565">
    <property type="entry name" value="SNase"/>
    <property type="match status" value="1"/>
</dbReference>
<dbReference type="Pfam" id="PF05901">
    <property type="entry name" value="Excalibur"/>
    <property type="match status" value="1"/>
</dbReference>
<dbReference type="PROSITE" id="PS50830">
    <property type="entry name" value="TNASE_3"/>
    <property type="match status" value="1"/>
</dbReference>
<dbReference type="AlphaFoldDB" id="A0A6I4SRR7"/>
<feature type="signal peptide" evidence="2">
    <location>
        <begin position="1"/>
        <end position="18"/>
    </location>
</feature>
<evidence type="ECO:0000313" key="5">
    <source>
        <dbReference type="Proteomes" id="UP000433652"/>
    </source>
</evidence>
<evidence type="ECO:0000256" key="1">
    <source>
        <dbReference type="SAM" id="MobiDB-lite"/>
    </source>
</evidence>
<dbReference type="RefSeq" id="WP_159792164.1">
    <property type="nucleotide sequence ID" value="NZ_WTYM01000028.1"/>
</dbReference>